<name>A0AAX0Q9J2_9EURY</name>
<comment type="caution">
    <text evidence="2">The sequence shown here is derived from an EMBL/GenBank/DDBJ whole genome shotgun (WGS) entry which is preliminary data.</text>
</comment>
<reference evidence="2 3" key="1">
    <citation type="journal article" date="2017" name="BMC Genomics">
        <title>Genomic analysis of methanogenic archaea reveals a shift towards energy conservation.</title>
        <authorList>
            <person name="Gilmore S.P."/>
            <person name="Henske J.K."/>
            <person name="Sexton J.A."/>
            <person name="Solomon K.V."/>
            <person name="Seppala S."/>
            <person name="Yoo J.I."/>
            <person name="Huyett L.M."/>
            <person name="Pressman A."/>
            <person name="Cogan J.Z."/>
            <person name="Kivenson V."/>
            <person name="Peng X."/>
            <person name="Tan Y."/>
            <person name="Valentine D.L."/>
            <person name="O'Malley M.A."/>
        </authorList>
    </citation>
    <scope>NUCLEOTIDE SEQUENCE [LARGE SCALE GENOMIC DNA]</scope>
    <source>
        <strain evidence="2 3">XII</strain>
    </source>
</reference>
<sequence>MLAIGCCPLDFFADRQENIYLNVRKYIDSFMAETPEGIPASLQCSGVIPPFVSEERAREIARMWLESDTKPLIPAEKIRFGKAVMLYYPFWKYTREDGCNEVVVYRPACGTLLSGLQNMQRENSSVVPVPQDAAILPATVFAGVYYPELHGIARAEELIGIPLWLISYKVKNSIYMVEVDAGSGRVYDEWHPIKEPVNWRKTALIACIPVMILSLTAVYFSPWLFLLVAGLLIFFLYQSEMLGMISLKRKEGKDGA</sequence>
<evidence type="ECO:0000313" key="3">
    <source>
        <dbReference type="Proteomes" id="UP000243820"/>
    </source>
</evidence>
<organism evidence="2 3">
    <name type="scientific">Methanocorpusculum parvum</name>
    <dbReference type="NCBI Taxonomy" id="2193"/>
    <lineage>
        <taxon>Archaea</taxon>
        <taxon>Methanobacteriati</taxon>
        <taxon>Methanobacteriota</taxon>
        <taxon>Stenosarchaea group</taxon>
        <taxon>Methanomicrobia</taxon>
        <taxon>Methanomicrobiales</taxon>
        <taxon>Methanocorpusculaceae</taxon>
        <taxon>Methanocorpusculum</taxon>
    </lineage>
</organism>
<proteinExistence type="predicted"/>
<dbReference type="EMBL" id="LMVO01000004">
    <property type="protein sequence ID" value="PAV09925.1"/>
    <property type="molecule type" value="Genomic_DNA"/>
</dbReference>
<dbReference type="Proteomes" id="UP000243820">
    <property type="component" value="Unassembled WGS sequence"/>
</dbReference>
<evidence type="ECO:0000313" key="2">
    <source>
        <dbReference type="EMBL" id="PAV09925.1"/>
    </source>
</evidence>
<dbReference type="AlphaFoldDB" id="A0AAX0Q9J2"/>
<protein>
    <submittedName>
        <fullName evidence="2">Uncharacterized protein</fullName>
    </submittedName>
</protein>
<keyword evidence="1" id="KW-0812">Transmembrane</keyword>
<accession>A0AAX0Q9J2</accession>
<evidence type="ECO:0000256" key="1">
    <source>
        <dbReference type="SAM" id="Phobius"/>
    </source>
</evidence>
<gene>
    <name evidence="2" type="ORF">ASJ83_05475</name>
</gene>
<feature type="transmembrane region" description="Helical" evidence="1">
    <location>
        <begin position="226"/>
        <end position="247"/>
    </location>
</feature>
<keyword evidence="1" id="KW-1133">Transmembrane helix</keyword>
<keyword evidence="3" id="KW-1185">Reference proteome</keyword>
<keyword evidence="1" id="KW-0472">Membrane</keyword>